<dbReference type="EMBL" id="CAFBOX010000031">
    <property type="protein sequence ID" value="CAB4992993.1"/>
    <property type="molecule type" value="Genomic_DNA"/>
</dbReference>
<feature type="region of interest" description="Disordered" evidence="1">
    <location>
        <begin position="1"/>
        <end position="20"/>
    </location>
</feature>
<organism evidence="2">
    <name type="scientific">freshwater metagenome</name>
    <dbReference type="NCBI Taxonomy" id="449393"/>
    <lineage>
        <taxon>unclassified sequences</taxon>
        <taxon>metagenomes</taxon>
        <taxon>ecological metagenomes</taxon>
    </lineage>
</organism>
<gene>
    <name evidence="2" type="ORF">UFOPK4035_00303</name>
</gene>
<evidence type="ECO:0000313" key="2">
    <source>
        <dbReference type="EMBL" id="CAB4992993.1"/>
    </source>
</evidence>
<evidence type="ECO:0000256" key="1">
    <source>
        <dbReference type="SAM" id="MobiDB-lite"/>
    </source>
</evidence>
<dbReference type="AlphaFoldDB" id="A0A6J7NQQ2"/>
<proteinExistence type="predicted"/>
<sequence>MVSPGVTPSPLARRRRRRRCVVPSALSSSPSSVVESSFVSVEASWPGFLRPRPPRRRRRLRELRDSASLSDSEGASASVVGTSTFLAAVLRAGFTVVSAA</sequence>
<reference evidence="2" key="1">
    <citation type="submission" date="2020-05" db="EMBL/GenBank/DDBJ databases">
        <authorList>
            <person name="Chiriac C."/>
            <person name="Salcher M."/>
            <person name="Ghai R."/>
            <person name="Kavagutti S V."/>
        </authorList>
    </citation>
    <scope>NUCLEOTIDE SEQUENCE</scope>
</reference>
<protein>
    <submittedName>
        <fullName evidence="2">Unannotated protein</fullName>
    </submittedName>
</protein>
<accession>A0A6J7NQQ2</accession>
<name>A0A6J7NQQ2_9ZZZZ</name>